<dbReference type="InterPro" id="IPR007536">
    <property type="entry name" value="16SrRNA_methylTrfase_J"/>
</dbReference>
<proteinExistence type="predicted"/>
<reference evidence="2" key="1">
    <citation type="journal article" date="2019" name="Int. J. Syst. Evol. Microbiol.">
        <title>The Global Catalogue of Microorganisms (GCM) 10K type strain sequencing project: providing services to taxonomists for standard genome sequencing and annotation.</title>
        <authorList>
            <consortium name="The Broad Institute Genomics Platform"/>
            <consortium name="The Broad Institute Genome Sequencing Center for Infectious Disease"/>
            <person name="Wu L."/>
            <person name="Ma J."/>
        </authorList>
    </citation>
    <scope>NUCLEOTIDE SEQUENCE [LARGE SCALE GENOMIC DNA]</scope>
    <source>
        <strain evidence="2">CGMCC 1.15474</strain>
    </source>
</reference>
<dbReference type="PANTHER" id="PTHR36112:SF1">
    <property type="entry name" value="RIBOSOMAL RNA SMALL SUBUNIT METHYLTRANSFERASE J"/>
    <property type="match status" value="1"/>
</dbReference>
<organism evidence="1 2">
    <name type="scientific">Metabacillus endolithicus</name>
    <dbReference type="NCBI Taxonomy" id="1535204"/>
    <lineage>
        <taxon>Bacteria</taxon>
        <taxon>Bacillati</taxon>
        <taxon>Bacillota</taxon>
        <taxon>Bacilli</taxon>
        <taxon>Bacillales</taxon>
        <taxon>Bacillaceae</taxon>
        <taxon>Metabacillus</taxon>
    </lineage>
</organism>
<dbReference type="EC" id="2.1.1.-" evidence="1"/>
<dbReference type="SUPFAM" id="SSF53335">
    <property type="entry name" value="S-adenosyl-L-methionine-dependent methyltransferases"/>
    <property type="match status" value="1"/>
</dbReference>
<dbReference type="RefSeq" id="WP_247343884.1">
    <property type="nucleotide sequence ID" value="NZ_CP095550.1"/>
</dbReference>
<dbReference type="GO" id="GO:0032259">
    <property type="term" value="P:methylation"/>
    <property type="evidence" value="ECO:0007669"/>
    <property type="project" value="UniProtKB-KW"/>
</dbReference>
<protein>
    <submittedName>
        <fullName evidence="1">Class I SAM-dependent methyltransferase</fullName>
        <ecNumber evidence="1">2.1.1.-</ecNumber>
    </submittedName>
</protein>
<dbReference type="Proteomes" id="UP001597318">
    <property type="component" value="Unassembled WGS sequence"/>
</dbReference>
<dbReference type="InterPro" id="IPR029063">
    <property type="entry name" value="SAM-dependent_MTases_sf"/>
</dbReference>
<evidence type="ECO:0000313" key="2">
    <source>
        <dbReference type="Proteomes" id="UP001597318"/>
    </source>
</evidence>
<dbReference type="PANTHER" id="PTHR36112">
    <property type="entry name" value="RIBOSOMAL RNA SMALL SUBUNIT METHYLTRANSFERASE J"/>
    <property type="match status" value="1"/>
</dbReference>
<comment type="caution">
    <text evidence="1">The sequence shown here is derived from an EMBL/GenBank/DDBJ whole genome shotgun (WGS) entry which is preliminary data.</text>
</comment>
<gene>
    <name evidence="1" type="ORF">ACFSKK_11670</name>
</gene>
<keyword evidence="2" id="KW-1185">Reference proteome</keyword>
<keyword evidence="1" id="KW-0489">Methyltransferase</keyword>
<dbReference type="EMBL" id="JBHUIK010000002">
    <property type="protein sequence ID" value="MFD2214340.1"/>
    <property type="molecule type" value="Genomic_DNA"/>
</dbReference>
<dbReference type="Gene3D" id="3.40.50.150">
    <property type="entry name" value="Vaccinia Virus protein VP39"/>
    <property type="match status" value="1"/>
</dbReference>
<keyword evidence="1" id="KW-0808">Transferase</keyword>
<dbReference type="Pfam" id="PF04445">
    <property type="entry name" value="SAM_MT"/>
    <property type="match status" value="1"/>
</dbReference>
<sequence length="259" mass="29483">MIITTSGRPDENLIKSAIEIANEFDSIFLRRNKKAVDHLKRENDDDILVVGKNRMELHFSDSTEPLFFHPNSAMFRIKRIIKGEDDPFCLACKLEKGNSFLDCTLGLASDSIIASYVVGDKGIVTGIEGSKPLAFLVQKGLLQWKTGLPQLDDAMKRIHVKNTEHLAFLKECPDNSFDVIYFDPMFEETIEGSVGLQPLKRIANYSTLTKETITEAKRVASKRLVLKDHWRSSRFAEFQFQVNIRKTAKFHYGVIDLNK</sequence>
<name>A0ABW5BXU3_9BACI</name>
<accession>A0ABW5BXU3</accession>
<dbReference type="GO" id="GO:0008168">
    <property type="term" value="F:methyltransferase activity"/>
    <property type="evidence" value="ECO:0007669"/>
    <property type="project" value="UniProtKB-KW"/>
</dbReference>
<evidence type="ECO:0000313" key="1">
    <source>
        <dbReference type="EMBL" id="MFD2214340.1"/>
    </source>
</evidence>